<dbReference type="Pfam" id="PF19791">
    <property type="entry name" value="DUF6275"/>
    <property type="match status" value="1"/>
</dbReference>
<dbReference type="EMBL" id="CYXT01000019">
    <property type="protein sequence ID" value="CUN06760.1"/>
    <property type="molecule type" value="Genomic_DNA"/>
</dbReference>
<sequence>MGSREYLAVCKAKIVDYVNGHMDKTDNNHITMNDVYVVWYSKTLQNHKALLSTTLSDGMYYEMTFNGDESELYMDAYKKWENVKFEM</sequence>
<dbReference type="Proteomes" id="UP000095598">
    <property type="component" value="Unassembled WGS sequence"/>
</dbReference>
<proteinExistence type="predicted"/>
<dbReference type="InterPro" id="IPR046242">
    <property type="entry name" value="DUF6275"/>
</dbReference>
<evidence type="ECO:0000313" key="1">
    <source>
        <dbReference type="EMBL" id="CUN06760.1"/>
    </source>
</evidence>
<reference evidence="1 2" key="1">
    <citation type="submission" date="2015-09" db="EMBL/GenBank/DDBJ databases">
        <authorList>
            <consortium name="Pathogen Informatics"/>
        </authorList>
    </citation>
    <scope>NUCLEOTIDE SEQUENCE [LARGE SCALE GENOMIC DNA]</scope>
    <source>
        <strain evidence="1 2">2789STDY5608868</strain>
    </source>
</reference>
<dbReference type="RefSeq" id="WP_055259208.1">
    <property type="nucleotide sequence ID" value="NZ_CYXT01000019.1"/>
</dbReference>
<name>A0A173TWT4_ANAHA</name>
<organism evidence="1 2">
    <name type="scientific">Anaerostipes hadrus</name>
    <dbReference type="NCBI Taxonomy" id="649756"/>
    <lineage>
        <taxon>Bacteria</taxon>
        <taxon>Bacillati</taxon>
        <taxon>Bacillota</taxon>
        <taxon>Clostridia</taxon>
        <taxon>Lachnospirales</taxon>
        <taxon>Lachnospiraceae</taxon>
        <taxon>Anaerostipes</taxon>
    </lineage>
</organism>
<protein>
    <submittedName>
        <fullName evidence="1">Uncharacterized protein</fullName>
    </submittedName>
</protein>
<evidence type="ECO:0000313" key="2">
    <source>
        <dbReference type="Proteomes" id="UP000095598"/>
    </source>
</evidence>
<accession>A0A173TWT4</accession>
<dbReference type="AlphaFoldDB" id="A0A173TWT4"/>
<gene>
    <name evidence="1" type="ORF">ERS852425_02412</name>
</gene>